<dbReference type="EMBL" id="ML975274">
    <property type="protein sequence ID" value="KAF1836344.1"/>
    <property type="molecule type" value="Genomic_DNA"/>
</dbReference>
<organism evidence="8 9">
    <name type="scientific">Decorospora gaudefroyi</name>
    <dbReference type="NCBI Taxonomy" id="184978"/>
    <lineage>
        <taxon>Eukaryota</taxon>
        <taxon>Fungi</taxon>
        <taxon>Dikarya</taxon>
        <taxon>Ascomycota</taxon>
        <taxon>Pezizomycotina</taxon>
        <taxon>Dothideomycetes</taxon>
        <taxon>Pleosporomycetidae</taxon>
        <taxon>Pleosporales</taxon>
        <taxon>Pleosporineae</taxon>
        <taxon>Pleosporaceae</taxon>
        <taxon>Decorospora</taxon>
    </lineage>
</organism>
<evidence type="ECO:0000256" key="3">
    <source>
        <dbReference type="ARBA" id="ARBA00022741"/>
    </source>
</evidence>
<evidence type="ECO:0000313" key="9">
    <source>
        <dbReference type="Proteomes" id="UP000800040"/>
    </source>
</evidence>
<name>A0A6A5KPP6_9PLEO</name>
<evidence type="ECO:0000256" key="4">
    <source>
        <dbReference type="ARBA" id="ARBA00022801"/>
    </source>
</evidence>
<feature type="region of interest" description="Disordered" evidence="6">
    <location>
        <begin position="45"/>
        <end position="126"/>
    </location>
</feature>
<dbReference type="Proteomes" id="UP000800040">
    <property type="component" value="Unassembled WGS sequence"/>
</dbReference>
<protein>
    <recommendedName>
        <fullName evidence="7">Helicase ATP-binding domain-containing protein</fullName>
    </recommendedName>
</protein>
<dbReference type="GO" id="GO:0005634">
    <property type="term" value="C:nucleus"/>
    <property type="evidence" value="ECO:0007669"/>
    <property type="project" value="TreeGrafter"/>
</dbReference>
<dbReference type="InterPro" id="IPR014001">
    <property type="entry name" value="Helicase_ATP-bd"/>
</dbReference>
<evidence type="ECO:0000256" key="2">
    <source>
        <dbReference type="ARBA" id="ARBA00022679"/>
    </source>
</evidence>
<dbReference type="GO" id="GO:0032259">
    <property type="term" value="P:methylation"/>
    <property type="evidence" value="ECO:0007669"/>
    <property type="project" value="UniProtKB-KW"/>
</dbReference>
<keyword evidence="1" id="KW-0489">Methyltransferase</keyword>
<feature type="compositionally biased region" description="Acidic residues" evidence="6">
    <location>
        <begin position="98"/>
        <end position="115"/>
    </location>
</feature>
<dbReference type="OrthoDB" id="423221at2759"/>
<dbReference type="CDD" id="cd20335">
    <property type="entry name" value="BRcat_RBR"/>
    <property type="match status" value="1"/>
</dbReference>
<dbReference type="PANTHER" id="PTHR45626:SF26">
    <property type="entry name" value="FAMILY HELICASE, PUTATIVE (AFU_ORTHOLOGUE AFUA_2G09120)-RELATED"/>
    <property type="match status" value="1"/>
</dbReference>
<dbReference type="InterPro" id="IPR050628">
    <property type="entry name" value="SNF2_RAD54_helicase_TF"/>
</dbReference>
<dbReference type="Gene3D" id="3.40.50.150">
    <property type="entry name" value="Vaccinia Virus protein VP39"/>
    <property type="match status" value="1"/>
</dbReference>
<dbReference type="Gene3D" id="3.40.50.300">
    <property type="entry name" value="P-loop containing nucleotide triphosphate hydrolases"/>
    <property type="match status" value="1"/>
</dbReference>
<keyword evidence="2" id="KW-0808">Transferase</keyword>
<dbReference type="SUPFAM" id="SSF53335">
    <property type="entry name" value="S-adenosyl-L-methionine-dependent methyltransferases"/>
    <property type="match status" value="1"/>
</dbReference>
<dbReference type="GO" id="GO:0008094">
    <property type="term" value="F:ATP-dependent activity, acting on DNA"/>
    <property type="evidence" value="ECO:0007669"/>
    <property type="project" value="TreeGrafter"/>
</dbReference>
<evidence type="ECO:0000313" key="8">
    <source>
        <dbReference type="EMBL" id="KAF1836344.1"/>
    </source>
</evidence>
<keyword evidence="3" id="KW-0547">Nucleotide-binding</keyword>
<gene>
    <name evidence="8" type="ORF">BDW02DRAFT_616202</name>
</gene>
<dbReference type="SMART" id="SM00487">
    <property type="entry name" value="DEXDc"/>
    <property type="match status" value="1"/>
</dbReference>
<keyword evidence="5" id="KW-0067">ATP-binding</keyword>
<dbReference type="Pfam" id="PF00176">
    <property type="entry name" value="SNF2-rel_dom"/>
    <property type="match status" value="2"/>
</dbReference>
<dbReference type="InterPro" id="IPR000330">
    <property type="entry name" value="SNF2_N"/>
</dbReference>
<feature type="compositionally biased region" description="Acidic residues" evidence="6">
    <location>
        <begin position="78"/>
        <end position="88"/>
    </location>
</feature>
<evidence type="ECO:0000256" key="1">
    <source>
        <dbReference type="ARBA" id="ARBA00022603"/>
    </source>
</evidence>
<keyword evidence="4" id="KW-0378">Hydrolase</keyword>
<dbReference type="SUPFAM" id="SSF52540">
    <property type="entry name" value="P-loop containing nucleoside triphosphate hydrolases"/>
    <property type="match status" value="2"/>
</dbReference>
<feature type="domain" description="Helicase ATP-binding" evidence="7">
    <location>
        <begin position="1162"/>
        <end position="1528"/>
    </location>
</feature>
<dbReference type="GO" id="GO:0006281">
    <property type="term" value="P:DNA repair"/>
    <property type="evidence" value="ECO:0007669"/>
    <property type="project" value="TreeGrafter"/>
</dbReference>
<dbReference type="GO" id="GO:0016787">
    <property type="term" value="F:hydrolase activity"/>
    <property type="evidence" value="ECO:0007669"/>
    <property type="project" value="UniProtKB-KW"/>
</dbReference>
<feature type="region of interest" description="Disordered" evidence="6">
    <location>
        <begin position="1424"/>
        <end position="1444"/>
    </location>
</feature>
<proteinExistence type="predicted"/>
<dbReference type="Pfam" id="PF00145">
    <property type="entry name" value="DNA_methylase"/>
    <property type="match status" value="1"/>
</dbReference>
<feature type="region of interest" description="Disordered" evidence="6">
    <location>
        <begin position="1"/>
        <end position="20"/>
    </location>
</feature>
<evidence type="ECO:0000259" key="7">
    <source>
        <dbReference type="SMART" id="SM00487"/>
    </source>
</evidence>
<dbReference type="Gene3D" id="3.40.50.10810">
    <property type="entry name" value="Tandem AAA-ATPase domain"/>
    <property type="match status" value="2"/>
</dbReference>
<dbReference type="GO" id="GO:0005524">
    <property type="term" value="F:ATP binding"/>
    <property type="evidence" value="ECO:0007669"/>
    <property type="project" value="UniProtKB-KW"/>
</dbReference>
<dbReference type="PANTHER" id="PTHR45626">
    <property type="entry name" value="TRANSCRIPTION TERMINATION FACTOR 2-RELATED"/>
    <property type="match status" value="1"/>
</dbReference>
<evidence type="ECO:0000256" key="5">
    <source>
        <dbReference type="ARBA" id="ARBA00022840"/>
    </source>
</evidence>
<reference evidence="8" key="1">
    <citation type="submission" date="2020-01" db="EMBL/GenBank/DDBJ databases">
        <authorList>
            <consortium name="DOE Joint Genome Institute"/>
            <person name="Haridas S."/>
            <person name="Albert R."/>
            <person name="Binder M."/>
            <person name="Bloem J."/>
            <person name="Labutti K."/>
            <person name="Salamov A."/>
            <person name="Andreopoulos B."/>
            <person name="Baker S.E."/>
            <person name="Barry K."/>
            <person name="Bills G."/>
            <person name="Bluhm B.H."/>
            <person name="Cannon C."/>
            <person name="Castanera R."/>
            <person name="Culley D.E."/>
            <person name="Daum C."/>
            <person name="Ezra D."/>
            <person name="Gonzalez J.B."/>
            <person name="Henrissat B."/>
            <person name="Kuo A."/>
            <person name="Liang C."/>
            <person name="Lipzen A."/>
            <person name="Lutzoni F."/>
            <person name="Magnuson J."/>
            <person name="Mondo S."/>
            <person name="Nolan M."/>
            <person name="Ohm R."/>
            <person name="Pangilinan J."/>
            <person name="Park H.-J."/>
            <person name="Ramirez L."/>
            <person name="Alfaro M."/>
            <person name="Sun H."/>
            <person name="Tritt A."/>
            <person name="Yoshinaga Y."/>
            <person name="Zwiers L.-H."/>
            <person name="Turgeon B.G."/>
            <person name="Goodwin S.B."/>
            <person name="Spatafora J.W."/>
            <person name="Crous P.W."/>
            <person name="Grigoriev I.V."/>
        </authorList>
    </citation>
    <scope>NUCLEOTIDE SEQUENCE</scope>
    <source>
        <strain evidence="8">P77</strain>
    </source>
</reference>
<dbReference type="GO" id="GO:0008168">
    <property type="term" value="F:methyltransferase activity"/>
    <property type="evidence" value="ECO:0007669"/>
    <property type="project" value="UniProtKB-KW"/>
</dbReference>
<dbReference type="InterPro" id="IPR029063">
    <property type="entry name" value="SAM-dependent_MTases_sf"/>
</dbReference>
<accession>A0A6A5KPP6</accession>
<dbReference type="InterPro" id="IPR027417">
    <property type="entry name" value="P-loop_NTPase"/>
</dbReference>
<keyword evidence="9" id="KW-1185">Reference proteome</keyword>
<evidence type="ECO:0000256" key="6">
    <source>
        <dbReference type="SAM" id="MobiDB-lite"/>
    </source>
</evidence>
<dbReference type="InterPro" id="IPR038718">
    <property type="entry name" value="SNF2-like_sf"/>
</dbReference>
<feature type="compositionally biased region" description="Basic residues" evidence="6">
    <location>
        <begin position="1430"/>
        <end position="1441"/>
    </location>
</feature>
<sequence>MGDADGMPSPVTTGELFLEDAEQVTQCNKETTLEEDAEVPKISNCIANSTNGRSRRSRARVSYVEPPLDDALDRQLEREDDAVDEDGSDVYISPTSGEESEVDIESISSEDEALSESDTASMDTMPLEDDISIEDSAPDSSRKRAGKGIDLSLPPLDNIGDCISDMTANAVEHGFAEALSSLKGRAIRVATMCSGTESPLLVLSEISRALQRMGLPPIDFQHEFSAEIEVVKQAYIERNFQPKILFRDVRDFIHQSASKATTAYGAEVDMPTDIDMLVAGFVCKDLSRMNTKSKELTDGGESGDTWLAVYTYAQRFRPSIVLLENVKAQKLIWNDVVLRWDNIGYEAAWVYCDTKNYYLPQTRERMYMIAIERKHFGKNVGPAASQWRDLMQKLERQCSSPYEAFLPESLKDSSGYSTLKSEPDWALCKLRYDHIRSQKRLGIMSPISRRNDSGMVTPPDFADRTFYNSQSSRVHDAIDIAHLEGAQKGFDSLYKMALWDVSQNVDRFKTHLGIAPCLTPNGQDFASNRQHALSGSQLLLLQGMPLDRLLFANETQRDLQDLAGNAMSTTVIGASIISAIISGSKAFRPRSLPTIQPSVAKELKAPPENMLTRSDLLEQTVLEPCTYEHLDLAELRREAKLCARMCNCERNKAIGKAAFLICSACGHSACTSCAGNPRHVYAENMSSRHRTQTPEEFQRCWRPRLPVRLKFDSFPDVRSLASNMQAKDHILNGYLSTLSDAELGLQYFCIGDFDRQQLYWKVTYNSPRATLELKLGHDIQWSLFIKCPPDVAGDSPLRDFLKVPIAIGVVTDTLLNVESKIHIPYAKHQQLHVSGSPNKTSSWRRRLGLPDYKDETVPMTIKIRSNDRELTAITGDYGHLPHCGTASNSLYKRTTGETNMFMFLDPHPIGHADRDSFVFSQDISRKHYGDSRICLARVDPSWRPWHIKDEQEHIINVATAGIWESATMQLRAADVSLEVGVLQEDYLDGHLFHDCSQAVTFLDVIVPGSLATRAFTDYSWALERPRTLPAFWSWQTTASNEVERCSCAPRYPRLLWSVNDKGVATAHEDRKAAAVFERALKTRPPVFQLKATGSSTTTRIQVGINVVSLLHRAKGRLIGLEPIRTAWRLMTDHADLAPQPFAKFRLQSNSQKQKAPSGELSAPKYLRGAQLRSMLWMAAQELGKETTVTETEEEVHPGLGWRVEAQAQATLSIRGGVLADHPSFGKTVTSIALLQSEFEKYTPEMIINQNRTRELPAFLDSAATIIVCPPHIARQWTTELKRFLGDEQYELYDVRTIEDFEQLEDLTIKALLNSRVIIVSWNLFADEGYVSELANFTGMPEPAMTSRRAFDAWMTRTLDEVPEQLGLLQEKNTMDYADFQLRTQQRLEERLQHTDFKAVLPLKLQHGSAYQSFNAMQSALKVSDMSTTKTKAKSKGKPKTKSTRDGPVPLFHLFRFNRVVVDEYHYLNDTKVTANSLAAVGIKKIAAHKRWVLSGTPALANFSDVDQIASFLGIKLGRDCFRDEKERVRRADQTDVENFLSQTQVMSRQWHLDRHERAQQFLDIFVRQNEAELQHIPCSEELLPVELSAAHHAVYLELSQYLISQRMQIKKLNKKSTSDRTNRLNDSLDNSASAEEALLKSALLFETDDGVSGIELLIGRRSEQLESTKDQLMGLLTGFEGLMIIERKKARKEKKNKTSDPGIVDMYGQFTKDITQYNWLGDEEASQGIRRLIQRAAKSPKSTFAKSKSTTEEKQFGLLKERLSQLRDVALEFAHRSRSQRFVASIRDHLQSPTPNKDHTRTCSSPECDGATSLDELHLIAHCGHTACKRCLESRHDDETCVQPGCNAHAIDGNLIQMSDLGSDECEGTGRSFGNKLESIAELVDRLPADDQGIVFAPNEETISILEYVFNHYEISYLSLNRNTSRRAASAKVMEDFKTNQDPKTKKKLLLLNLGSESAAGVNLTNANHIIFVSPLLSKTQHDYDSAMAQAIARSRRYGQEKKVHIHHVLALRTIDVDILEHHHKRNDAISTSTSRTSMPKISPTTKKQRTKLVRNNKGEMLLVPVSWLAGVGGAEAYRHASFTSLIHFSDAFDVEGEEG</sequence>
<dbReference type="InterPro" id="IPR001525">
    <property type="entry name" value="C5_MeTfrase"/>
</dbReference>